<organism evidence="2">
    <name type="scientific">Dichomitus squalens</name>
    <dbReference type="NCBI Taxonomy" id="114155"/>
    <lineage>
        <taxon>Eukaryota</taxon>
        <taxon>Fungi</taxon>
        <taxon>Dikarya</taxon>
        <taxon>Basidiomycota</taxon>
        <taxon>Agaricomycotina</taxon>
        <taxon>Agaricomycetes</taxon>
        <taxon>Polyporales</taxon>
        <taxon>Polyporaceae</taxon>
        <taxon>Dichomitus</taxon>
    </lineage>
</organism>
<gene>
    <name evidence="2" type="ORF">BD311DRAFT_255887</name>
</gene>
<proteinExistence type="predicted"/>
<sequence length="203" mass="21724">MEEGRGSSTRAGGRGRRQRSSGGGACPVGTLANQNRRPETTPSHRLLSPPSSPSLHPVHLVSPASFYASRLRCIFVCCSISRCTSAGFCYRICRPCISQARAPDENITHPASCFTDPPPSIEVSANGIGLPSALLHIPQTRTGPPAARSPTSHHFDRRAGRLCPRFCRRNLSCTECVCPPTGLPCRQRASGCLNGCEHFPGSC</sequence>
<feature type="region of interest" description="Disordered" evidence="1">
    <location>
        <begin position="1"/>
        <end position="54"/>
    </location>
</feature>
<protein>
    <submittedName>
        <fullName evidence="2">Uncharacterized protein</fullName>
    </submittedName>
</protein>
<reference evidence="2" key="1">
    <citation type="submission" date="2019-01" db="EMBL/GenBank/DDBJ databases">
        <title>Draft genome sequences of three monokaryotic isolates of the white-rot basidiomycete fungus Dichomitus squalens.</title>
        <authorList>
            <consortium name="DOE Joint Genome Institute"/>
            <person name="Lopez S.C."/>
            <person name="Andreopoulos B."/>
            <person name="Pangilinan J."/>
            <person name="Lipzen A."/>
            <person name="Riley R."/>
            <person name="Ahrendt S."/>
            <person name="Ng V."/>
            <person name="Barry K."/>
            <person name="Daum C."/>
            <person name="Grigoriev I.V."/>
            <person name="Hilden K.S."/>
            <person name="Makela M.R."/>
            <person name="de Vries R.P."/>
        </authorList>
    </citation>
    <scope>NUCLEOTIDE SEQUENCE [LARGE SCALE GENOMIC DNA]</scope>
    <source>
        <strain evidence="2">OM18370.1</strain>
    </source>
</reference>
<dbReference type="Proteomes" id="UP000292957">
    <property type="component" value="Unassembled WGS sequence"/>
</dbReference>
<evidence type="ECO:0000313" key="2">
    <source>
        <dbReference type="EMBL" id="TBU29870.1"/>
    </source>
</evidence>
<evidence type="ECO:0000256" key="1">
    <source>
        <dbReference type="SAM" id="MobiDB-lite"/>
    </source>
</evidence>
<dbReference type="AlphaFoldDB" id="A0A4Q9MQ19"/>
<accession>A0A4Q9MQ19</accession>
<name>A0A4Q9MQ19_9APHY</name>
<feature type="compositionally biased region" description="Low complexity" evidence="1">
    <location>
        <begin position="43"/>
        <end position="54"/>
    </location>
</feature>
<dbReference type="EMBL" id="ML143410">
    <property type="protein sequence ID" value="TBU29870.1"/>
    <property type="molecule type" value="Genomic_DNA"/>
</dbReference>
<feature type="compositionally biased region" description="Low complexity" evidence="1">
    <location>
        <begin position="1"/>
        <end position="11"/>
    </location>
</feature>